<evidence type="ECO:0000313" key="2">
    <source>
        <dbReference type="Proteomes" id="UP000657372"/>
    </source>
</evidence>
<evidence type="ECO:0000313" key="1">
    <source>
        <dbReference type="EMBL" id="MBF8177919.1"/>
    </source>
</evidence>
<gene>
    <name evidence="1" type="ORF">IXC47_09525</name>
</gene>
<dbReference type="RefSeq" id="WP_195875470.1">
    <property type="nucleotide sequence ID" value="NZ_JADOEL010000006.1"/>
</dbReference>
<evidence type="ECO:0008006" key="3">
    <source>
        <dbReference type="Google" id="ProtNLM"/>
    </source>
</evidence>
<protein>
    <recommendedName>
        <fullName evidence="3">ElaB/YqjD/DUF883 family membrane-anchored ribosome-binding protein</fullName>
    </recommendedName>
</protein>
<accession>A0ABS0ET51</accession>
<proteinExistence type="predicted"/>
<sequence>MSTHHQEPEESTAQRKQRLLEQCKAYRVAIGEARNVVRENLGADAIAKTAIGLVSVRAQSAFANVADLFDLKSLSGEKLRRLLPLLVSGVSLLTKRSVLRPILRGALVVGSAGTALYFLSKKKKGSKHVALHEHL</sequence>
<dbReference type="Proteomes" id="UP000657372">
    <property type="component" value="Unassembled WGS sequence"/>
</dbReference>
<name>A0ABS0ET51_9BURK</name>
<dbReference type="EMBL" id="JADOEL010000006">
    <property type="protein sequence ID" value="MBF8177919.1"/>
    <property type="molecule type" value="Genomic_DNA"/>
</dbReference>
<comment type="caution">
    <text evidence="1">The sequence shown here is derived from an EMBL/GenBank/DDBJ whole genome shotgun (WGS) entry which is preliminary data.</text>
</comment>
<reference evidence="1 2" key="1">
    <citation type="submission" date="2020-11" db="EMBL/GenBank/DDBJ databases">
        <title>WGS of Herminiimonas contaminans strain Marseille-Q4544 isolated from planarians Schmidtea mediterranea.</title>
        <authorList>
            <person name="Kangale L."/>
        </authorList>
    </citation>
    <scope>NUCLEOTIDE SEQUENCE [LARGE SCALE GENOMIC DNA]</scope>
    <source>
        <strain evidence="1 2">Marseille-Q4544</strain>
    </source>
</reference>
<keyword evidence="2" id="KW-1185">Reference proteome</keyword>
<organism evidence="1 2">
    <name type="scientific">Herminiimonas contaminans</name>
    <dbReference type="NCBI Taxonomy" id="1111140"/>
    <lineage>
        <taxon>Bacteria</taxon>
        <taxon>Pseudomonadati</taxon>
        <taxon>Pseudomonadota</taxon>
        <taxon>Betaproteobacteria</taxon>
        <taxon>Burkholderiales</taxon>
        <taxon>Oxalobacteraceae</taxon>
        <taxon>Herminiimonas</taxon>
    </lineage>
</organism>